<comment type="caution">
    <text evidence="2">The sequence shown here is derived from an EMBL/GenBank/DDBJ whole genome shotgun (WGS) entry which is preliminary data.</text>
</comment>
<dbReference type="Pfam" id="PF25156">
    <property type="entry name" value="PNGase_A_C"/>
    <property type="match status" value="1"/>
</dbReference>
<proteinExistence type="predicted"/>
<sequence length="489" mass="53393">MINGTTSTVSTCRIILMENNFTQSFGKPFVSNYTPPACAAGSNKVLISLKVKSKGEQFDRLAIMYLGDNEVFRTSTAEPTRNGIEWEYEKDMSAYMALWKTAQKLIFDLPNQTTANLTGTYNTTLMATYLTVSDTQTTNPGPGPADMIIPISSRMGINASSPSAFNIPTDSATTTFSFPRNAARAIFSLSSTGQGNEEFWWSNFLQSDILTFGPGANAFGYSPFREVQVLIDGQIAGVQWPFPIIFTGGVAPGLWSPVVGIDAFDLKEYEIDITPWLPRLCDGNMHTFNIKVVGLEDDGRNGAMLSEMTGSSWVVTGNIFVWLDKEGSITTGSAISIDIKPPTIAVSQSSTTNSTGANETLTYTTSVQRTLTISSTVKTQNGSQICTWTQSLSHSDQGQFLNFGNSQINHISTSGTDTSSGPVFYSNTYSYPLFSNTTATSTPDGNVTFLADIRRTKKHCHVRNIRLPISTGSFRRRSKDFHIGLRGNR</sequence>
<feature type="domain" description="Peptide N-acetyl-beta-D-glucosaminyl asparaginase amidase A N-terminal" evidence="1">
    <location>
        <begin position="8"/>
        <end position="336"/>
    </location>
</feature>
<dbReference type="Pfam" id="PF12222">
    <property type="entry name" value="PNGaseA"/>
    <property type="match status" value="1"/>
</dbReference>
<dbReference type="Proteomes" id="UP000322873">
    <property type="component" value="Unassembled WGS sequence"/>
</dbReference>
<evidence type="ECO:0000259" key="1">
    <source>
        <dbReference type="Pfam" id="PF12222"/>
    </source>
</evidence>
<dbReference type="InterPro" id="IPR021102">
    <property type="entry name" value="PNGase_A"/>
</dbReference>
<reference evidence="2 3" key="1">
    <citation type="submission" date="2019-06" db="EMBL/GenBank/DDBJ databases">
        <title>Genome Sequence of the Brown Rot Fungal Pathogen Monilinia fructicola.</title>
        <authorList>
            <person name="De Miccolis Angelini R.M."/>
            <person name="Landi L."/>
            <person name="Abate D."/>
            <person name="Pollastro S."/>
            <person name="Romanazzi G."/>
            <person name="Faretra F."/>
        </authorList>
    </citation>
    <scope>NUCLEOTIDE SEQUENCE [LARGE SCALE GENOMIC DNA]</scope>
    <source>
        <strain evidence="2 3">Mfrc123</strain>
    </source>
</reference>
<protein>
    <recommendedName>
        <fullName evidence="1">Peptide N-acetyl-beta-D-glucosaminyl asparaginase amidase A N-terminal domain-containing protein</fullName>
    </recommendedName>
</protein>
<accession>A0A5M9J893</accession>
<dbReference type="InterPro" id="IPR056948">
    <property type="entry name" value="PNGaseA_N"/>
</dbReference>
<dbReference type="EMBL" id="VICG01000014">
    <property type="protein sequence ID" value="KAA8565381.1"/>
    <property type="molecule type" value="Genomic_DNA"/>
</dbReference>
<gene>
    <name evidence="2" type="ORF">EYC84_011088</name>
</gene>
<organism evidence="2 3">
    <name type="scientific">Monilinia fructicola</name>
    <name type="common">Brown rot fungus</name>
    <name type="synonym">Ciboria fructicola</name>
    <dbReference type="NCBI Taxonomy" id="38448"/>
    <lineage>
        <taxon>Eukaryota</taxon>
        <taxon>Fungi</taxon>
        <taxon>Dikarya</taxon>
        <taxon>Ascomycota</taxon>
        <taxon>Pezizomycotina</taxon>
        <taxon>Leotiomycetes</taxon>
        <taxon>Helotiales</taxon>
        <taxon>Sclerotiniaceae</taxon>
        <taxon>Monilinia</taxon>
    </lineage>
</organism>
<dbReference type="PANTHER" id="PTHR31104">
    <property type="entry name" value="PEPTIDE-N4-(N-ACETYL-BETA-GLUCOSAMINYL)ASPARAGINE AMIDASE A PROTEIN"/>
    <property type="match status" value="1"/>
</dbReference>
<keyword evidence="3" id="KW-1185">Reference proteome</keyword>
<dbReference type="VEuPathDB" id="FungiDB:MFRU_045g00680"/>
<evidence type="ECO:0000313" key="3">
    <source>
        <dbReference type="Proteomes" id="UP000322873"/>
    </source>
</evidence>
<name>A0A5M9J893_MONFR</name>
<evidence type="ECO:0000313" key="2">
    <source>
        <dbReference type="EMBL" id="KAA8565381.1"/>
    </source>
</evidence>
<dbReference type="AlphaFoldDB" id="A0A5M9J893"/>